<reference evidence="9" key="1">
    <citation type="submission" date="2007-04" db="EMBL/GenBank/DDBJ databases">
        <title>Annotation of Pediculus humanus corporis strain USDA.</title>
        <authorList>
            <person name="Kirkness E."/>
            <person name="Hannick L."/>
            <person name="Hass B."/>
            <person name="Bruggner R."/>
            <person name="Lawson D."/>
            <person name="Bidwell S."/>
            <person name="Joardar V."/>
            <person name="Caler E."/>
            <person name="Walenz B."/>
            <person name="Inman J."/>
            <person name="Schobel S."/>
            <person name="Galinsky K."/>
            <person name="Amedeo P."/>
            <person name="Strausberg R."/>
        </authorList>
    </citation>
    <scope>NUCLEOTIDE SEQUENCE</scope>
    <source>
        <strain evidence="9">USDA</strain>
    </source>
</reference>
<dbReference type="CTD" id="8237774"/>
<keyword evidence="4 6" id="KW-0853">WD repeat</keyword>
<dbReference type="OrthoDB" id="8775810at2759"/>
<dbReference type="Pfam" id="PF01167">
    <property type="entry name" value="Tub"/>
    <property type="match status" value="1"/>
</dbReference>
<reference evidence="9" key="2">
    <citation type="submission" date="2007-04" db="EMBL/GenBank/DDBJ databases">
        <title>The genome of the human body louse.</title>
        <authorList>
            <consortium name="The Human Body Louse Genome Consortium"/>
            <person name="Kirkness E."/>
            <person name="Walenz B."/>
            <person name="Hass B."/>
            <person name="Bruggner R."/>
            <person name="Strausberg R."/>
        </authorList>
    </citation>
    <scope>NUCLEOTIDE SEQUENCE</scope>
    <source>
        <strain evidence="9">USDA</strain>
    </source>
</reference>
<dbReference type="InterPro" id="IPR001680">
    <property type="entry name" value="WD40_rpt"/>
</dbReference>
<evidence type="ECO:0000256" key="6">
    <source>
        <dbReference type="PROSITE-ProRule" id="PRU00221"/>
    </source>
</evidence>
<dbReference type="EMBL" id="DS235184">
    <property type="protein sequence ID" value="EEB13076.1"/>
    <property type="molecule type" value="Genomic_DNA"/>
</dbReference>
<feature type="compositionally biased region" description="Basic residues" evidence="7">
    <location>
        <begin position="506"/>
        <end position="515"/>
    </location>
</feature>
<dbReference type="InterPro" id="IPR000007">
    <property type="entry name" value="Tubby_C"/>
</dbReference>
<dbReference type="VEuPathDB" id="VectorBase:PHUM221300"/>
<dbReference type="InterPro" id="IPR025659">
    <property type="entry name" value="Tubby-like_C"/>
</dbReference>
<proteinExistence type="inferred from homology"/>
<feature type="compositionally biased region" description="Basic residues" evidence="7">
    <location>
        <begin position="1057"/>
        <end position="1084"/>
    </location>
</feature>
<comment type="subcellular location">
    <subcellularLocation>
        <location evidence="1">Cytoplasm</location>
    </subcellularLocation>
</comment>
<dbReference type="GO" id="GO:0005737">
    <property type="term" value="C:cytoplasm"/>
    <property type="evidence" value="ECO:0007669"/>
    <property type="project" value="UniProtKB-SubCell"/>
</dbReference>
<organism>
    <name type="scientific">Pediculus humanus subsp. corporis</name>
    <name type="common">Body louse</name>
    <dbReference type="NCBI Taxonomy" id="121224"/>
    <lineage>
        <taxon>Eukaryota</taxon>
        <taxon>Metazoa</taxon>
        <taxon>Ecdysozoa</taxon>
        <taxon>Arthropoda</taxon>
        <taxon>Hexapoda</taxon>
        <taxon>Insecta</taxon>
        <taxon>Pterygota</taxon>
        <taxon>Neoptera</taxon>
        <taxon>Paraneoptera</taxon>
        <taxon>Psocodea</taxon>
        <taxon>Troctomorpha</taxon>
        <taxon>Phthiraptera</taxon>
        <taxon>Anoplura</taxon>
        <taxon>Pediculidae</taxon>
        <taxon>Pediculus</taxon>
    </lineage>
</organism>
<dbReference type="SUPFAM" id="SSF50978">
    <property type="entry name" value="WD40 repeat-like"/>
    <property type="match status" value="1"/>
</dbReference>
<feature type="region of interest" description="Disordered" evidence="7">
    <location>
        <begin position="685"/>
        <end position="724"/>
    </location>
</feature>
<feature type="region of interest" description="Disordered" evidence="7">
    <location>
        <begin position="994"/>
        <end position="1013"/>
    </location>
</feature>
<dbReference type="STRING" id="121224.E0VI70"/>
<dbReference type="PROSITE" id="PS50082">
    <property type="entry name" value="WD_REPEATS_2"/>
    <property type="match status" value="1"/>
</dbReference>
<dbReference type="KEGG" id="phu:Phum_PHUM221300"/>
<evidence type="ECO:0000256" key="2">
    <source>
        <dbReference type="ARBA" id="ARBA00007129"/>
    </source>
</evidence>
<dbReference type="eggNOG" id="KOG2503">
    <property type="taxonomic scope" value="Eukaryota"/>
</dbReference>
<dbReference type="InterPro" id="IPR001496">
    <property type="entry name" value="SOCS_box"/>
</dbReference>
<evidence type="ECO:0000256" key="4">
    <source>
        <dbReference type="ARBA" id="ARBA00022574"/>
    </source>
</evidence>
<evidence type="ECO:0000256" key="3">
    <source>
        <dbReference type="ARBA" id="ARBA00022490"/>
    </source>
</evidence>
<dbReference type="InterPro" id="IPR036322">
    <property type="entry name" value="WD40_repeat_dom_sf"/>
</dbReference>
<keyword evidence="11" id="KW-1185">Reference proteome</keyword>
<keyword evidence="3" id="KW-0963">Cytoplasm</keyword>
<dbReference type="OMA" id="DARVKCM"/>
<dbReference type="Proteomes" id="UP000009046">
    <property type="component" value="Unassembled WGS sequence"/>
</dbReference>
<protein>
    <recommendedName>
        <fullName evidence="8">SOCS box domain-containing protein</fullName>
    </recommendedName>
</protein>
<evidence type="ECO:0000313" key="9">
    <source>
        <dbReference type="EMBL" id="EEB13076.1"/>
    </source>
</evidence>
<comment type="similarity">
    <text evidence="2">Belongs to the TUB family.</text>
</comment>
<feature type="region of interest" description="Disordered" evidence="7">
    <location>
        <begin position="1034"/>
        <end position="1098"/>
    </location>
</feature>
<dbReference type="EMBL" id="AAZO01002554">
    <property type="status" value="NOT_ANNOTATED_CDS"/>
    <property type="molecule type" value="Genomic_DNA"/>
</dbReference>
<dbReference type="PROSITE" id="PS50225">
    <property type="entry name" value="SOCS"/>
    <property type="match status" value="1"/>
</dbReference>
<evidence type="ECO:0000313" key="11">
    <source>
        <dbReference type="Proteomes" id="UP000009046"/>
    </source>
</evidence>
<feature type="repeat" description="WD" evidence="6">
    <location>
        <begin position="81"/>
        <end position="112"/>
    </location>
</feature>
<reference evidence="10" key="3">
    <citation type="submission" date="2020-05" db="UniProtKB">
        <authorList>
            <consortium name="EnsemblMetazoa"/>
        </authorList>
    </citation>
    <scope>IDENTIFICATION</scope>
    <source>
        <strain evidence="10">USDA</strain>
    </source>
</reference>
<feature type="compositionally biased region" description="Polar residues" evidence="7">
    <location>
        <begin position="478"/>
        <end position="491"/>
    </location>
</feature>
<evidence type="ECO:0000313" key="10">
    <source>
        <dbReference type="EnsemblMetazoa" id="PHUM221300-PA"/>
    </source>
</evidence>
<dbReference type="AlphaFoldDB" id="E0VI70"/>
<dbReference type="PANTHER" id="PTHR16517">
    <property type="entry name" value="TUBBY-RELATED"/>
    <property type="match status" value="1"/>
</dbReference>
<dbReference type="Pfam" id="PF24797">
    <property type="entry name" value="Beta-prop_WDR35_TULP_N"/>
    <property type="match status" value="1"/>
</dbReference>
<feature type="region of interest" description="Disordered" evidence="7">
    <location>
        <begin position="476"/>
        <end position="520"/>
    </location>
</feature>
<accession>E0VI70</accession>
<dbReference type="PANTHER" id="PTHR16517:SF2">
    <property type="entry name" value="TUBBY-RELATED PROTEIN 4"/>
    <property type="match status" value="1"/>
</dbReference>
<name>E0VI70_PEDHC</name>
<dbReference type="SUPFAM" id="SSF54518">
    <property type="entry name" value="Tubby C-terminal domain-like"/>
    <property type="match status" value="1"/>
</dbReference>
<evidence type="ECO:0000256" key="1">
    <source>
        <dbReference type="ARBA" id="ARBA00004496"/>
    </source>
</evidence>
<sequence>MHLHFERNSNAKCDCAILSLTWMGKVPDELPEDEGWKLNRTNYYQEGWLATGHVRGIVGVTFTTSHCKKTVEYPLRTNYNLRGHRSEVILVKWNEPYQKLASCDSSGIIFVWIKYEGRWSIELINDRNTPVTHFAWSHDGRMALICYQDGFVLVGSVAGQRYWSSMLSLDSTITCGIWTPDDLQVYFGTSQGGLVVMDVHGAMVAQVSLAQAPVTSMAWSCEKFKMEEGDDNENDNSNLVLAVSLSTGYIFLMKSYDDVSPIQFNTGLGGPLCMEWANSRQLLAVAGVANHTDNNDYVNILKCYTDTGELLYSTLIPYSQSPVTALTWGHNDKRLFVATGGVVHIAWVSRRVASLQLLSRLKVASALPLGESSVQSLPLPPRIKHLIGNLFAQTIRCCVPESKGLREFVSRAPVNGTRLHCTMIRHDDEHMSSGACYTLYLEYLGGLVPLLKGKRTSKIRPEFVIFDPQADNEHKDTSYTNVKVTARGSDTSDTEKEDGCSGSPRAQRRRRKRRKSVADQEDDLTYVDTLPEDARLVEVTSNIWGTKFKIHGLADCVPANLGQVTYKTSLLHLQPRQMSLIMTELSDDILHAPDPSFNPKVFSEDEEEERTSLMETNYSSITTGGLSGAIPIAPMTPRRDEHRSRFLNSILNITDGNNFIRSPRFVYTNPSMLREQSELRKALMNSKNIKDVGGGTHESGEEKSVFPENKINNQKPSTSTTEPNNIAHLDVSVTASKFPPSTIVNETNKLNTYQNKSSDGEEIIDGSKEKNLLEKDNTERNYTDLNLNDVINFCENFKIEDIESKKRLSVKGRSENTETSFLNKQGTSNVNKIQTNQSPVNIIASNVKNDREFPDQSSSLDVTAQNIQKMKNALGKYLTEKEKSDVDNLKFIDDDTEILIDKMNRSCSMGYLDNVDVGLVPCELSLKLLQKDSPKRLILVGGSRKKNSSEKELDGKSGFKTCGKSKSLDSGEMLLTKKNNTCDEKLKDFNKKDENASVETATPKNEYKNNKLDLGDDEKIESFKENSTSSLLGNAIESLPVTPSRLPRSQPVTPAMSKKKRNQSSSPIRKHLLNSPLLRRRRAKSKAESSDDDNGFSGDEAFTSSSHFKDLETFQKAQLRQKLKRGKVRDGNTTPKVRELVMHNKAPMWNENSQVYQLDFGGRVTQESAKNFQIEFKGKQVMQFGRIDGNAYTLDFQYPFSVLQAFSVALANVTQRLK</sequence>
<dbReference type="HOGENOM" id="CLU_002083_0_0_1"/>
<dbReference type="FunCoup" id="E0VI70">
    <property type="interactions" value="1542"/>
</dbReference>
<dbReference type="Gene3D" id="3.20.90.10">
    <property type="entry name" value="Tubby Protein, Chain A"/>
    <property type="match status" value="1"/>
</dbReference>
<evidence type="ECO:0000256" key="7">
    <source>
        <dbReference type="SAM" id="MobiDB-lite"/>
    </source>
</evidence>
<feature type="domain" description="SOCS box" evidence="8">
    <location>
        <begin position="350"/>
        <end position="393"/>
    </location>
</feature>
<dbReference type="GeneID" id="8237774"/>
<keyword evidence="5" id="KW-0677">Repeat</keyword>
<evidence type="ECO:0000256" key="5">
    <source>
        <dbReference type="ARBA" id="ARBA00022737"/>
    </source>
</evidence>
<dbReference type="Gene3D" id="2.130.10.10">
    <property type="entry name" value="YVTN repeat-like/Quinoprotein amine dehydrogenase"/>
    <property type="match status" value="2"/>
</dbReference>
<dbReference type="InterPro" id="IPR056159">
    <property type="entry name" value="Beta-prop_IFT121_TULP_N"/>
</dbReference>
<dbReference type="EnsemblMetazoa" id="PHUM221300-RA">
    <property type="protein sequence ID" value="PHUM221300-PA"/>
    <property type="gene ID" value="PHUM221300"/>
</dbReference>
<gene>
    <name evidence="10" type="primary">8237774</name>
    <name evidence="9" type="ORF">Phum_PHUM221300</name>
</gene>
<feature type="compositionally biased region" description="Polar residues" evidence="7">
    <location>
        <begin position="710"/>
        <end position="724"/>
    </location>
</feature>
<dbReference type="InterPro" id="IPR015943">
    <property type="entry name" value="WD40/YVTN_repeat-like_dom_sf"/>
</dbReference>
<dbReference type="RefSeq" id="XP_002425814.1">
    <property type="nucleotide sequence ID" value="XM_002425769.1"/>
</dbReference>
<dbReference type="InParanoid" id="E0VI70"/>
<evidence type="ECO:0000259" key="8">
    <source>
        <dbReference type="PROSITE" id="PS50225"/>
    </source>
</evidence>